<keyword evidence="1" id="KW-0479">Metal-binding</keyword>
<dbReference type="PANTHER" id="PTHR47340:SF1">
    <property type="entry name" value="DUPLICATED HOMEODOMAIN-LIKE SUPERFAMILY PROTEIN"/>
    <property type="match status" value="1"/>
</dbReference>
<evidence type="ECO:0000313" key="10">
    <source>
        <dbReference type="Proteomes" id="UP000092600"/>
    </source>
</evidence>
<dbReference type="SUPFAM" id="SSF46689">
    <property type="entry name" value="Homeodomain-like"/>
    <property type="match status" value="2"/>
</dbReference>
<keyword evidence="9" id="KW-0675">Receptor</keyword>
<dbReference type="PANTHER" id="PTHR47340">
    <property type="entry name" value="DUPLICATED HOMEODOMAIN-LIKE SUPERFAMILY PROTEIN"/>
    <property type="match status" value="1"/>
</dbReference>
<dbReference type="STRING" id="4615.A0A199VBA0"/>
<name>A0A199VBA0_ANACO</name>
<dbReference type="InterPro" id="IPR001005">
    <property type="entry name" value="SANT/Myb"/>
</dbReference>
<feature type="compositionally biased region" description="Low complexity" evidence="7">
    <location>
        <begin position="176"/>
        <end position="186"/>
    </location>
</feature>
<dbReference type="SMART" id="SM00717">
    <property type="entry name" value="SANT"/>
    <property type="match status" value="2"/>
</dbReference>
<feature type="compositionally biased region" description="Low complexity" evidence="7">
    <location>
        <begin position="680"/>
        <end position="691"/>
    </location>
</feature>
<dbReference type="Gene3D" id="1.10.10.60">
    <property type="entry name" value="Homeodomain-like"/>
    <property type="match status" value="1"/>
</dbReference>
<keyword evidence="6" id="KW-0175">Coiled coil</keyword>
<evidence type="ECO:0000256" key="5">
    <source>
        <dbReference type="ARBA" id="ARBA00023242"/>
    </source>
</evidence>
<feature type="region of interest" description="Disordered" evidence="7">
    <location>
        <begin position="1"/>
        <end position="83"/>
    </location>
</feature>
<feature type="compositionally biased region" description="Basic and acidic residues" evidence="7">
    <location>
        <begin position="7"/>
        <end position="24"/>
    </location>
</feature>
<evidence type="ECO:0000256" key="6">
    <source>
        <dbReference type="SAM" id="Coils"/>
    </source>
</evidence>
<feature type="domain" description="SANT" evidence="8">
    <location>
        <begin position="768"/>
        <end position="816"/>
    </location>
</feature>
<feature type="compositionally biased region" description="Polar residues" evidence="7">
    <location>
        <begin position="285"/>
        <end position="301"/>
    </location>
</feature>
<keyword evidence="3" id="KW-0862">Zinc</keyword>
<feature type="compositionally biased region" description="Polar residues" evidence="7">
    <location>
        <begin position="1469"/>
        <end position="1479"/>
    </location>
</feature>
<dbReference type="Proteomes" id="UP000092600">
    <property type="component" value="Unassembled WGS sequence"/>
</dbReference>
<feature type="region of interest" description="Disordered" evidence="7">
    <location>
        <begin position="1508"/>
        <end position="1559"/>
    </location>
</feature>
<keyword evidence="5" id="KW-0539">Nucleus</keyword>
<comment type="caution">
    <text evidence="9">The sequence shown here is derived from an EMBL/GenBank/DDBJ whole genome shotgun (WGS) entry which is preliminary data.</text>
</comment>
<feature type="region of interest" description="Disordered" evidence="7">
    <location>
        <begin position="1469"/>
        <end position="1492"/>
    </location>
</feature>
<feature type="compositionally biased region" description="Low complexity" evidence="7">
    <location>
        <begin position="334"/>
        <end position="359"/>
    </location>
</feature>
<keyword evidence="4" id="KW-0238">DNA-binding</keyword>
<evidence type="ECO:0000256" key="3">
    <source>
        <dbReference type="ARBA" id="ARBA00022833"/>
    </source>
</evidence>
<reference evidence="9 10" key="1">
    <citation type="journal article" date="2016" name="DNA Res.">
        <title>The draft genome of MD-2 pineapple using hybrid error correction of long reads.</title>
        <authorList>
            <person name="Redwan R.M."/>
            <person name="Saidin A."/>
            <person name="Kumar S.V."/>
        </authorList>
    </citation>
    <scope>NUCLEOTIDE SEQUENCE [LARGE SCALE GENOMIC DNA]</scope>
    <source>
        <strain evidence="10">cv. MD2</strain>
        <tissue evidence="9">Leaf</tissue>
    </source>
</reference>
<dbReference type="GO" id="GO:0005634">
    <property type="term" value="C:nucleus"/>
    <property type="evidence" value="ECO:0007669"/>
    <property type="project" value="UniProtKB-ARBA"/>
</dbReference>
<dbReference type="PROSITE" id="PS51293">
    <property type="entry name" value="SANT"/>
    <property type="match status" value="2"/>
</dbReference>
<evidence type="ECO:0000313" key="9">
    <source>
        <dbReference type="EMBL" id="OAY74288.1"/>
    </source>
</evidence>
<evidence type="ECO:0000256" key="2">
    <source>
        <dbReference type="ARBA" id="ARBA00022771"/>
    </source>
</evidence>
<dbReference type="GO" id="GO:0003677">
    <property type="term" value="F:DNA binding"/>
    <property type="evidence" value="ECO:0007669"/>
    <property type="project" value="UniProtKB-KW"/>
</dbReference>
<organism evidence="9 10">
    <name type="scientific">Ananas comosus</name>
    <name type="common">Pineapple</name>
    <name type="synonym">Ananas ananas</name>
    <dbReference type="NCBI Taxonomy" id="4615"/>
    <lineage>
        <taxon>Eukaryota</taxon>
        <taxon>Viridiplantae</taxon>
        <taxon>Streptophyta</taxon>
        <taxon>Embryophyta</taxon>
        <taxon>Tracheophyta</taxon>
        <taxon>Spermatophyta</taxon>
        <taxon>Magnoliopsida</taxon>
        <taxon>Liliopsida</taxon>
        <taxon>Poales</taxon>
        <taxon>Bromeliaceae</taxon>
        <taxon>Bromelioideae</taxon>
        <taxon>Ananas</taxon>
    </lineage>
</organism>
<evidence type="ECO:0000256" key="7">
    <source>
        <dbReference type="SAM" id="MobiDB-lite"/>
    </source>
</evidence>
<dbReference type="Pfam" id="PF00249">
    <property type="entry name" value="Myb_DNA-binding"/>
    <property type="match status" value="2"/>
</dbReference>
<gene>
    <name evidence="9" type="ORF">ACMD2_01449</name>
</gene>
<feature type="region of interest" description="Disordered" evidence="7">
    <location>
        <begin position="132"/>
        <end position="359"/>
    </location>
</feature>
<feature type="coiled-coil region" evidence="6">
    <location>
        <begin position="441"/>
        <end position="468"/>
    </location>
</feature>
<feature type="compositionally biased region" description="Low complexity" evidence="7">
    <location>
        <begin position="1508"/>
        <end position="1519"/>
    </location>
</feature>
<feature type="domain" description="SANT" evidence="8">
    <location>
        <begin position="944"/>
        <end position="995"/>
    </location>
</feature>
<dbReference type="EMBL" id="LSRQ01002444">
    <property type="protein sequence ID" value="OAY74288.1"/>
    <property type="molecule type" value="Genomic_DNA"/>
</dbReference>
<feature type="region of interest" description="Disordered" evidence="7">
    <location>
        <begin position="1426"/>
        <end position="1448"/>
    </location>
</feature>
<evidence type="ECO:0000256" key="4">
    <source>
        <dbReference type="ARBA" id="ARBA00023125"/>
    </source>
</evidence>
<dbReference type="GO" id="GO:0008270">
    <property type="term" value="F:zinc ion binding"/>
    <property type="evidence" value="ECO:0007669"/>
    <property type="project" value="UniProtKB-KW"/>
</dbReference>
<proteinExistence type="predicted"/>
<dbReference type="InterPro" id="IPR017884">
    <property type="entry name" value="SANT_dom"/>
</dbReference>
<dbReference type="CDD" id="cd00167">
    <property type="entry name" value="SANT"/>
    <property type="match status" value="1"/>
</dbReference>
<dbReference type="Gene3D" id="1.20.58.1880">
    <property type="match status" value="1"/>
</dbReference>
<keyword evidence="2" id="KW-0863">Zinc-finger</keyword>
<feature type="compositionally biased region" description="Basic and acidic residues" evidence="7">
    <location>
        <begin position="271"/>
        <end position="280"/>
    </location>
</feature>
<feature type="region of interest" description="Disordered" evidence="7">
    <location>
        <begin position="672"/>
        <end position="692"/>
    </location>
</feature>
<protein>
    <submittedName>
        <fullName evidence="9">Nuclear receptor corepressor 2</fullName>
    </submittedName>
</protein>
<accession>A0A199VBA0</accession>
<dbReference type="FunFam" id="1.10.10.60:FF:000012">
    <property type="entry name" value="Metastasis-associated 1 family, member 3"/>
    <property type="match status" value="1"/>
</dbReference>
<evidence type="ECO:0000256" key="1">
    <source>
        <dbReference type="ARBA" id="ARBA00022723"/>
    </source>
</evidence>
<feature type="compositionally biased region" description="Gly residues" evidence="7">
    <location>
        <begin position="139"/>
        <end position="159"/>
    </location>
</feature>
<evidence type="ECO:0000259" key="8">
    <source>
        <dbReference type="PROSITE" id="PS51293"/>
    </source>
</evidence>
<dbReference type="InterPro" id="IPR009057">
    <property type="entry name" value="Homeodomain-like_sf"/>
</dbReference>
<sequence>MPPEPLPWDRKDFVSKERKHDRGAGSDALGGGGASSTPRWREPYHGPRPFFRASPRRPPSGTVVETPLRSEVSVPNPKPFSPSIYPYPHRLRCFLSTGHYRQGGGYHQFYPEDPASHGCTPSRSDRFWIEDEGFRPSGRYGGGGGSNRSGGGGGGGGGSNSREGRGSFRRSPFWDSSSSGYFSSSSRQNNHHDHHHPPPVTAPRSVAVPISSPTSHQPPLKDHQNDKNNAGGVDDGSGTGQRSDRDHPLGSISWKPLKWPRSSSLSSAKSGRSEPEEGKLEVSVPSGQETPIRSPVTSPQPSDEGAARKKPRLGWGQGLAKYERQKVQGSIDLTSPSAAGGAGCSSPATPSSATCSSSPALTDDKICTKAVNSENETNNQSASGLGFQHCSGESLIKLDYLDNPIGSLTSILADLLGPEDACSGDSTSTRLVAVNKLFQLKGDVSKELEKTESEIDLLESVLKTVDSTAENDCHPPSNLPASNALESCLGASDGVSENSKDVEMGKLEAVPSALMHFKESDIKDVQTEPAECPLRLKDDTLEATSICDDGKKHSTEDVSSRDYAIIACSHGRTSCNLISLITASNQDSERRALDVFNKTLPTNQSKTDIWESSDLSRHRKNDLKVKEKIAVRKRILKFKEQALSLKFRAFHHLWKEDLRLLSVRKSRTKSNKRVDISNYSSHSGSQKQRSSIRSRFALPGNVTLVPTTEIVEFTSKLLSDSQTKLCRSYLKMPALILDNEEKKHAKFITYNGIIEDPISLEKEKAKVNPWSQEEKDIFMEKLAAFGKDFGRISSFLTHKTTADCVEFYYKNHKSESFSEVKKLLDLRKQQQCLPTSTYLLTSDKRWNPGANAASLDMLEAASFVAEHTQSVKEMSGNERESIAAGVLAGICGAISSEAMSSCITTTISPSEKIKYVANDRQLATEVTQNLDEEDTCSDENCGEVASVDWTDDEKSVFIRALSTYGKDFARISQCVGTRSREQCKIFFSKARKCLGLDAVLQGNDNVGILPTSDTNGGRSDTDDICAAEIDSAICSTQSCSKVDGDVSQSVANGNSEGLAHAGADRSSENEVAGGINLENESKIGRNLEENESKVERNFEENESEVGINLEENESKVGINLEENESKVGINLEENESKVGINLEENESKVEINLEENGSKVDKQQCVVHDVKVENEEVKEESYTTPKNSVAALSCKEPVEPEVAENIDTEKKKVEGGVIPPSEAFVTAGLEGKLNSQTACVIQQKDATGVLSSNGLRKEVNLHQPLAPEVGSKRRRRASIDLGTSSSYTLCFGSDPSANENNLYLENSFGVCSRLTTISTNNLHQLPLELRTCLPKKTQGITLKQENCQSVQSSAVFSNPSSICFDGTHPSQIILNSDEHTNKRHQCSAARDLYQQYVLKNPSLNQVDQPLQVLKGYPLQIFNQNEVKRESDPSVSGNPFLLESHSRRNGASQSNPFFVWNAQKDKCNGSSVSHSSSAMLTPSKIDDKSEVQQSQLTGDIKLFGKILSQPSSQKSTSSPPENKSRPLSPATNGSSALAKPSNIVNDGAPHSSVPGSSSKTGLEELPVRSYGFWDGNRIQTGFSSLSESALMLAKYQGSLAGVSLYKDGAPGGNAIIKDYHPSFLQHLSSDGKRVENFTELQKRGAGIEPMSGFKQSGRAVVRLGRQILWGPQGFLPMELSPTQLRP</sequence>